<evidence type="ECO:0000256" key="1">
    <source>
        <dbReference type="ARBA" id="ARBA00009995"/>
    </source>
</evidence>
<dbReference type="FunFam" id="3.40.50.2000:FF:000037">
    <property type="entry name" value="Glycosyltransferase"/>
    <property type="match status" value="1"/>
</dbReference>
<dbReference type="SUPFAM" id="SSF53756">
    <property type="entry name" value="UDP-Glycosyltransferase/glycogen phosphorylase"/>
    <property type="match status" value="1"/>
</dbReference>
<accession>A0ABD3IAK7</accession>
<name>A0ABD3IAK7_9MARC</name>
<dbReference type="Pfam" id="PF00201">
    <property type="entry name" value="UDPGT"/>
    <property type="match status" value="1"/>
</dbReference>
<dbReference type="InterPro" id="IPR035595">
    <property type="entry name" value="UDP_glycos_trans_CS"/>
</dbReference>
<dbReference type="AlphaFoldDB" id="A0ABD3IAK7"/>
<evidence type="ECO:0000313" key="6">
    <source>
        <dbReference type="Proteomes" id="UP001633002"/>
    </source>
</evidence>
<dbReference type="GO" id="GO:0016757">
    <property type="term" value="F:glycosyltransferase activity"/>
    <property type="evidence" value="ECO:0007669"/>
    <property type="project" value="UniProtKB-KW"/>
</dbReference>
<keyword evidence="2 3" id="KW-0808">Transferase</keyword>
<proteinExistence type="inferred from homology"/>
<dbReference type="Proteomes" id="UP001633002">
    <property type="component" value="Unassembled WGS sequence"/>
</dbReference>
<dbReference type="PANTHER" id="PTHR48045:SF34">
    <property type="entry name" value="ISOFLAVONE 7-O-GLUCOSYLTRANSFERASE 1-LIKE"/>
    <property type="match status" value="1"/>
</dbReference>
<protein>
    <recommendedName>
        <fullName evidence="4">Glycosyltransferase</fullName>
        <ecNumber evidence="4">2.4.1.-</ecNumber>
    </recommendedName>
</protein>
<keyword evidence="3" id="KW-0328">Glycosyltransferase</keyword>
<comment type="caution">
    <text evidence="5">The sequence shown here is derived from an EMBL/GenBank/DDBJ whole genome shotgun (WGS) entry which is preliminary data.</text>
</comment>
<dbReference type="EMBL" id="JBJQOH010000001">
    <property type="protein sequence ID" value="KAL3699312.1"/>
    <property type="molecule type" value="Genomic_DNA"/>
</dbReference>
<dbReference type="Gene3D" id="3.40.50.2000">
    <property type="entry name" value="Glycogen Phosphorylase B"/>
    <property type="match status" value="2"/>
</dbReference>
<sequence>MAQGNGSRGPHILMVMLGAPGHSSPFIQLIYHLRHHKNVTVTVISGGPSLVHLSKLHERGDFYDVDLRIESVFGPPPLYPQDPKFPARAATASAQWQIEFEGVKKRLIQEKGSARAPTAIISDLFVWWTKDTADELGIPWYTVSTTASWMTLSGFVSPLLRTRDLHPVLSGQKYEKLDMPGLFGYVYDLPAETLEWPEFYANITHHSLRATGLLFNSSLELEGAAGSVQTVIELVEQRKKSDPGKPLENTKVFPIGPMAQIPGYGELVKLGEQEEALKWLDTQEKGSVLYIAFGSLGNVVMEVVPQLALGFEESGVPFLWVLKVPPGKTVEDILPEGFQARVQGRGFIETGWAPQSSVLLHPATGGFLSHAGWNSTLESLCAGVPMLTWPLSADQPMNARFVTDFHKVGLPVGEGPSEDYSTTVTKAGISKAVKRLMVSEEGKEIRKNSLRVKELLHQTVSEGGSTYVALRNFISELLTV</sequence>
<evidence type="ECO:0000256" key="2">
    <source>
        <dbReference type="ARBA" id="ARBA00022679"/>
    </source>
</evidence>
<reference evidence="5 6" key="1">
    <citation type="submission" date="2024-09" db="EMBL/GenBank/DDBJ databases">
        <title>Chromosome-scale assembly of Riccia sorocarpa.</title>
        <authorList>
            <person name="Paukszto L."/>
        </authorList>
    </citation>
    <scope>NUCLEOTIDE SEQUENCE [LARGE SCALE GENOMIC DNA]</scope>
    <source>
        <strain evidence="5">LP-2024</strain>
        <tissue evidence="5">Aerial parts of the thallus</tissue>
    </source>
</reference>
<dbReference type="PANTHER" id="PTHR48045">
    <property type="entry name" value="UDP-GLYCOSYLTRANSFERASE 72B1"/>
    <property type="match status" value="1"/>
</dbReference>
<gene>
    <name evidence="5" type="ORF">R1sor_017334</name>
</gene>
<evidence type="ECO:0000313" key="5">
    <source>
        <dbReference type="EMBL" id="KAL3699312.1"/>
    </source>
</evidence>
<dbReference type="CDD" id="cd03784">
    <property type="entry name" value="GT1_Gtf-like"/>
    <property type="match status" value="1"/>
</dbReference>
<dbReference type="EC" id="2.4.1.-" evidence="4"/>
<dbReference type="PROSITE" id="PS00375">
    <property type="entry name" value="UDPGT"/>
    <property type="match status" value="1"/>
</dbReference>
<dbReference type="InterPro" id="IPR002213">
    <property type="entry name" value="UDP_glucos_trans"/>
</dbReference>
<comment type="similarity">
    <text evidence="1 3">Belongs to the UDP-glycosyltransferase family.</text>
</comment>
<keyword evidence="6" id="KW-1185">Reference proteome</keyword>
<evidence type="ECO:0000256" key="3">
    <source>
        <dbReference type="RuleBase" id="RU003718"/>
    </source>
</evidence>
<evidence type="ECO:0000256" key="4">
    <source>
        <dbReference type="RuleBase" id="RU362057"/>
    </source>
</evidence>
<organism evidence="5 6">
    <name type="scientific">Riccia sorocarpa</name>
    <dbReference type="NCBI Taxonomy" id="122646"/>
    <lineage>
        <taxon>Eukaryota</taxon>
        <taxon>Viridiplantae</taxon>
        <taxon>Streptophyta</taxon>
        <taxon>Embryophyta</taxon>
        <taxon>Marchantiophyta</taxon>
        <taxon>Marchantiopsida</taxon>
        <taxon>Marchantiidae</taxon>
        <taxon>Marchantiales</taxon>
        <taxon>Ricciaceae</taxon>
        <taxon>Riccia</taxon>
    </lineage>
</organism>